<feature type="site" description="Contributes to redox potential value" evidence="9">
    <location>
        <position position="32"/>
    </location>
</feature>
<keyword evidence="4" id="KW-0249">Electron transport</keyword>
<dbReference type="PANTHER" id="PTHR45663:SF11">
    <property type="entry name" value="GEO12009P1"/>
    <property type="match status" value="1"/>
</dbReference>
<evidence type="ECO:0000256" key="2">
    <source>
        <dbReference type="ARBA" id="ARBA00020570"/>
    </source>
</evidence>
<proteinExistence type="inferred from homology"/>
<comment type="similarity">
    <text evidence="1 8">Belongs to the thioredoxin family.</text>
</comment>
<evidence type="ECO:0000256" key="8">
    <source>
        <dbReference type="PIRNR" id="PIRNR000077"/>
    </source>
</evidence>
<sequence>MAAIHLTKENFDAEVLSSDVPVLVDFWASWCGPCKMVGPLIEELSDEFSGKAKIAKVDIDKEGELAMRFNVMSIPTIIVFKNGEVADQSVGAFPKGHYSDMLTKQL</sequence>
<dbReference type="PIRSF" id="PIRSF000077">
    <property type="entry name" value="Thioredoxin"/>
    <property type="match status" value="1"/>
</dbReference>
<evidence type="ECO:0000256" key="5">
    <source>
        <dbReference type="ARBA" id="ARBA00023157"/>
    </source>
</evidence>
<dbReference type="Gene3D" id="3.40.30.10">
    <property type="entry name" value="Glutaredoxin"/>
    <property type="match status" value="1"/>
</dbReference>
<evidence type="ECO:0000256" key="10">
    <source>
        <dbReference type="PIRSR" id="PIRSR000077-4"/>
    </source>
</evidence>
<evidence type="ECO:0000313" key="12">
    <source>
        <dbReference type="EMBL" id="MBC8540284.1"/>
    </source>
</evidence>
<dbReference type="GO" id="GO:0045454">
    <property type="term" value="P:cell redox homeostasis"/>
    <property type="evidence" value="ECO:0007669"/>
    <property type="project" value="TreeGrafter"/>
</dbReference>
<keyword evidence="3" id="KW-0813">Transport</keyword>
<dbReference type="InterPro" id="IPR013766">
    <property type="entry name" value="Thioredoxin_domain"/>
</dbReference>
<dbReference type="CDD" id="cd02947">
    <property type="entry name" value="TRX_family"/>
    <property type="match status" value="1"/>
</dbReference>
<dbReference type="InterPro" id="IPR036249">
    <property type="entry name" value="Thioredoxin-like_sf"/>
</dbReference>
<dbReference type="RefSeq" id="WP_177680060.1">
    <property type="nucleotide sequence ID" value="NZ_JACRSU010000001.1"/>
</dbReference>
<reference evidence="12" key="1">
    <citation type="submission" date="2020-08" db="EMBL/GenBank/DDBJ databases">
        <title>Genome public.</title>
        <authorList>
            <person name="Liu C."/>
            <person name="Sun Q."/>
        </authorList>
    </citation>
    <scope>NUCLEOTIDE SEQUENCE</scope>
    <source>
        <strain evidence="12">H8</strain>
    </source>
</reference>
<dbReference type="Pfam" id="PF00085">
    <property type="entry name" value="Thioredoxin"/>
    <property type="match status" value="1"/>
</dbReference>
<keyword evidence="6 10" id="KW-0676">Redox-active center</keyword>
<evidence type="ECO:0000313" key="13">
    <source>
        <dbReference type="Proteomes" id="UP000611762"/>
    </source>
</evidence>
<organism evidence="12 13">
    <name type="scientific">Congzhengia minquanensis</name>
    <dbReference type="NCBI Taxonomy" id="2763657"/>
    <lineage>
        <taxon>Bacteria</taxon>
        <taxon>Bacillati</taxon>
        <taxon>Bacillota</taxon>
        <taxon>Clostridia</taxon>
        <taxon>Eubacteriales</taxon>
        <taxon>Oscillospiraceae</taxon>
        <taxon>Congzhengia</taxon>
    </lineage>
</organism>
<dbReference type="PRINTS" id="PR00421">
    <property type="entry name" value="THIOREDOXIN"/>
</dbReference>
<evidence type="ECO:0000256" key="4">
    <source>
        <dbReference type="ARBA" id="ARBA00022982"/>
    </source>
</evidence>
<dbReference type="GO" id="GO:0005829">
    <property type="term" value="C:cytosol"/>
    <property type="evidence" value="ECO:0007669"/>
    <property type="project" value="TreeGrafter"/>
</dbReference>
<keyword evidence="13" id="KW-1185">Reference proteome</keyword>
<evidence type="ECO:0000256" key="1">
    <source>
        <dbReference type="ARBA" id="ARBA00008987"/>
    </source>
</evidence>
<keyword evidence="5 10" id="KW-1015">Disulfide bond</keyword>
<dbReference type="Proteomes" id="UP000611762">
    <property type="component" value="Unassembled WGS sequence"/>
</dbReference>
<feature type="active site" description="Nucleophile" evidence="9">
    <location>
        <position position="34"/>
    </location>
</feature>
<feature type="site" description="Deprotonates C-terminal active site Cys" evidence="9">
    <location>
        <position position="25"/>
    </location>
</feature>
<evidence type="ECO:0000256" key="9">
    <source>
        <dbReference type="PIRSR" id="PIRSR000077-1"/>
    </source>
</evidence>
<dbReference type="PANTHER" id="PTHR45663">
    <property type="entry name" value="GEO12009P1"/>
    <property type="match status" value="1"/>
</dbReference>
<dbReference type="SUPFAM" id="SSF52833">
    <property type="entry name" value="Thioredoxin-like"/>
    <property type="match status" value="1"/>
</dbReference>
<feature type="domain" description="Thioredoxin" evidence="11">
    <location>
        <begin position="1"/>
        <end position="106"/>
    </location>
</feature>
<evidence type="ECO:0000256" key="6">
    <source>
        <dbReference type="ARBA" id="ARBA00023284"/>
    </source>
</evidence>
<dbReference type="NCBIfam" id="TIGR01068">
    <property type="entry name" value="thioredoxin"/>
    <property type="match status" value="1"/>
</dbReference>
<dbReference type="EMBL" id="JACRSU010000001">
    <property type="protein sequence ID" value="MBC8540284.1"/>
    <property type="molecule type" value="Genomic_DNA"/>
</dbReference>
<dbReference type="GO" id="GO:0015035">
    <property type="term" value="F:protein-disulfide reductase activity"/>
    <property type="evidence" value="ECO:0007669"/>
    <property type="project" value="UniProtKB-UniRule"/>
</dbReference>
<dbReference type="PROSITE" id="PS51352">
    <property type="entry name" value="THIOREDOXIN_2"/>
    <property type="match status" value="1"/>
</dbReference>
<dbReference type="InterPro" id="IPR005746">
    <property type="entry name" value="Thioredoxin"/>
</dbReference>
<evidence type="ECO:0000256" key="7">
    <source>
        <dbReference type="NCBIfam" id="TIGR01068"/>
    </source>
</evidence>
<evidence type="ECO:0000259" key="11">
    <source>
        <dbReference type="PROSITE" id="PS51352"/>
    </source>
</evidence>
<feature type="site" description="Contributes to redox potential value" evidence="9">
    <location>
        <position position="33"/>
    </location>
</feature>
<dbReference type="PROSITE" id="PS00194">
    <property type="entry name" value="THIOREDOXIN_1"/>
    <property type="match status" value="1"/>
</dbReference>
<comment type="caution">
    <text evidence="12">The sequence shown here is derived from an EMBL/GenBank/DDBJ whole genome shotgun (WGS) entry which is preliminary data.</text>
</comment>
<evidence type="ECO:0000256" key="3">
    <source>
        <dbReference type="ARBA" id="ARBA00022448"/>
    </source>
</evidence>
<feature type="disulfide bond" description="Redox-active" evidence="10">
    <location>
        <begin position="31"/>
        <end position="34"/>
    </location>
</feature>
<accession>A0A926DN56</accession>
<gene>
    <name evidence="12" type="primary">trxA</name>
    <name evidence="12" type="ORF">H8698_04770</name>
</gene>
<dbReference type="InterPro" id="IPR017937">
    <property type="entry name" value="Thioredoxin_CS"/>
</dbReference>
<protein>
    <recommendedName>
        <fullName evidence="2 7">Thioredoxin</fullName>
    </recommendedName>
</protein>
<dbReference type="AlphaFoldDB" id="A0A926DN56"/>
<name>A0A926DN56_9FIRM</name>
<feature type="active site" description="Nucleophile" evidence="9">
    <location>
        <position position="31"/>
    </location>
</feature>
<dbReference type="FunFam" id="3.40.30.10:FF:000001">
    <property type="entry name" value="Thioredoxin"/>
    <property type="match status" value="1"/>
</dbReference>